<sequence length="563" mass="65590">MSDVRRCRRCKRKRLDDEPPEVRQYKTCAKCRIIERQKKKLRKPLAEETMIYGMKQFQQQNQNANFIHDDIFMDDDVFSGGVRNSARRYEGDGVVNPLQQQLQHQQQFYQFQPQQTSHVAMPTVSQVPVAPLHQVQHQVQQQQVQQQHQVQQQQAHRAHQQHMRNMPVQVSMPETVSQQPINCEICSTKLDHNDELNMNYRLCLECYSNPFRQDNVYGNYNEFLMAITTHKYKDIKNYIYIKETDKTFSDHLVYQNRPINSERLYREFILENIQIIYLDPIIASLGCKFNRVSSNVSETNSLPPVFNPVINQYQYKNTKPIRSYHKYYKESACDANIYMTFDFSTNILTIKLNQKVFNNSSNYPSKFIDLVHSILKSLAAQDSKSNVGYNYHTALIIFDELIKNKYSYPPDIQQFLSTCNSSDFARDFINFEETTEVDATKKKDPLPTKEDEADQPVPDQVHGDARQVSHVTHVDEEEEDEDEEDDVEEDEEDEDEEDDRMSQSTSNVLPKDQSRDHTDTPSETPIVPSEPQPQINPTVNSDSAQNGLYPKPTGENLDPAFGQ</sequence>
<name>A0A0V1PWW1_9ASCO</name>
<organism evidence="2 3">
    <name type="scientific">Debaryomyces fabryi</name>
    <dbReference type="NCBI Taxonomy" id="58627"/>
    <lineage>
        <taxon>Eukaryota</taxon>
        <taxon>Fungi</taxon>
        <taxon>Dikarya</taxon>
        <taxon>Ascomycota</taxon>
        <taxon>Saccharomycotina</taxon>
        <taxon>Pichiomycetes</taxon>
        <taxon>Debaryomycetaceae</taxon>
        <taxon>Debaryomyces</taxon>
    </lineage>
</organism>
<protein>
    <submittedName>
        <fullName evidence="2">Uncharacterized protein</fullName>
    </submittedName>
</protein>
<reference evidence="2 3" key="1">
    <citation type="submission" date="2015-11" db="EMBL/GenBank/DDBJ databases">
        <title>The genome of Debaryomyces fabryi.</title>
        <authorList>
            <person name="Tafer H."/>
            <person name="Lopandic K."/>
        </authorList>
    </citation>
    <scope>NUCLEOTIDE SEQUENCE [LARGE SCALE GENOMIC DNA]</scope>
    <source>
        <strain evidence="2 3">CBS 789</strain>
    </source>
</reference>
<dbReference type="Proteomes" id="UP000054251">
    <property type="component" value="Unassembled WGS sequence"/>
</dbReference>
<gene>
    <name evidence="2" type="ORF">AC631_03697</name>
</gene>
<dbReference type="OrthoDB" id="4084568at2759"/>
<feature type="compositionally biased region" description="Acidic residues" evidence="1">
    <location>
        <begin position="475"/>
        <end position="499"/>
    </location>
</feature>
<keyword evidence="3" id="KW-1185">Reference proteome</keyword>
<feature type="region of interest" description="Disordered" evidence="1">
    <location>
        <begin position="436"/>
        <end position="563"/>
    </location>
</feature>
<evidence type="ECO:0000256" key="1">
    <source>
        <dbReference type="SAM" id="MobiDB-lite"/>
    </source>
</evidence>
<proteinExistence type="predicted"/>
<comment type="caution">
    <text evidence="2">The sequence shown here is derived from an EMBL/GenBank/DDBJ whole genome shotgun (WGS) entry which is preliminary data.</text>
</comment>
<feature type="compositionally biased region" description="Basic and acidic residues" evidence="1">
    <location>
        <begin position="438"/>
        <end position="450"/>
    </location>
</feature>
<feature type="compositionally biased region" description="Polar residues" evidence="1">
    <location>
        <begin position="532"/>
        <end position="546"/>
    </location>
</feature>
<dbReference type="AlphaFoldDB" id="A0A0V1PWW1"/>
<dbReference type="EMBL" id="LMYN01000083">
    <property type="protein sequence ID" value="KSA00556.1"/>
    <property type="molecule type" value="Genomic_DNA"/>
</dbReference>
<dbReference type="RefSeq" id="XP_015466658.1">
    <property type="nucleotide sequence ID" value="XM_015612526.1"/>
</dbReference>
<dbReference type="GeneID" id="26840706"/>
<evidence type="ECO:0000313" key="3">
    <source>
        <dbReference type="Proteomes" id="UP000054251"/>
    </source>
</evidence>
<evidence type="ECO:0000313" key="2">
    <source>
        <dbReference type="EMBL" id="KSA00556.1"/>
    </source>
</evidence>
<accession>A0A0V1PWW1</accession>